<reference evidence="1 2" key="1">
    <citation type="submission" date="2018-08" db="EMBL/GenBank/DDBJ databases">
        <title>A genome reference for cultivated species of the human gut microbiota.</title>
        <authorList>
            <person name="Zou Y."/>
            <person name="Xue W."/>
            <person name="Luo G."/>
        </authorList>
    </citation>
    <scope>NUCLEOTIDE SEQUENCE [LARGE SCALE GENOMIC DNA]</scope>
    <source>
        <strain evidence="1 2">AF42-9</strain>
    </source>
</reference>
<gene>
    <name evidence="1" type="ORF">DW060_05775</name>
</gene>
<accession>A0A415GN50</accession>
<dbReference type="AlphaFoldDB" id="A0A415GN50"/>
<sequence>MILFIFEGDEREPRLYRTLERLYFPKVNDNIICSFGNNIYDLYNELKEYEDGGDVVSVMRERLAARGDSTLNGIRSSDNSEIFLFFDYDFQNSHLSLEEINRRVEEMLTLFADETENGKLYINYPMIESIRYTKELPDTDYANYVVSREESKDFKRLARDFSAYNNLDHILFKDGETPTKEKYMKVKDNWQYLKQMNVSKANLLIAGVNTMPLEKSVINQLSIFEKQILLYVKPNRSVAILNSFPIFIYEHMK</sequence>
<evidence type="ECO:0000313" key="2">
    <source>
        <dbReference type="Proteomes" id="UP000286598"/>
    </source>
</evidence>
<comment type="caution">
    <text evidence="1">The sequence shown here is derived from an EMBL/GenBank/DDBJ whole genome shotgun (WGS) entry which is preliminary data.</text>
</comment>
<dbReference type="Proteomes" id="UP000286598">
    <property type="component" value="Unassembled WGS sequence"/>
</dbReference>
<name>A0A415GN50_9BACT</name>
<keyword evidence="2" id="KW-1185">Reference proteome</keyword>
<proteinExistence type="predicted"/>
<dbReference type="EMBL" id="QRNO01000022">
    <property type="protein sequence ID" value="RHK51028.1"/>
    <property type="molecule type" value="Genomic_DNA"/>
</dbReference>
<protein>
    <submittedName>
        <fullName evidence="1">Uncharacterized protein</fullName>
    </submittedName>
</protein>
<dbReference type="OrthoDB" id="9796831at2"/>
<organism evidence="1 2">
    <name type="scientific">Leyella stercorea</name>
    <dbReference type="NCBI Taxonomy" id="363265"/>
    <lineage>
        <taxon>Bacteria</taxon>
        <taxon>Pseudomonadati</taxon>
        <taxon>Bacteroidota</taxon>
        <taxon>Bacteroidia</taxon>
        <taxon>Bacteroidales</taxon>
        <taxon>Prevotellaceae</taxon>
        <taxon>Leyella</taxon>
    </lineage>
</organism>
<evidence type="ECO:0000313" key="1">
    <source>
        <dbReference type="EMBL" id="RHK51028.1"/>
    </source>
</evidence>